<dbReference type="GO" id="GO:0004521">
    <property type="term" value="F:RNA endonuclease activity"/>
    <property type="evidence" value="ECO:0007669"/>
    <property type="project" value="InterPro"/>
</dbReference>
<evidence type="ECO:0000256" key="2">
    <source>
        <dbReference type="ARBA" id="ARBA00022801"/>
    </source>
</evidence>
<keyword evidence="1" id="KW-0540">Nuclease</keyword>
<dbReference type="RefSeq" id="WP_171156103.1">
    <property type="nucleotide sequence ID" value="NZ_JABENB010000002.1"/>
</dbReference>
<dbReference type="SUPFAM" id="SSF53933">
    <property type="entry name" value="Microbial ribonucleases"/>
    <property type="match status" value="1"/>
</dbReference>
<gene>
    <name evidence="4" type="ORF">HJ588_12610</name>
</gene>
<dbReference type="Gene3D" id="3.10.450.30">
    <property type="entry name" value="Microbial ribonucleases"/>
    <property type="match status" value="1"/>
</dbReference>
<dbReference type="PROSITE" id="PS51257">
    <property type="entry name" value="PROKAR_LIPOPROTEIN"/>
    <property type="match status" value="1"/>
</dbReference>
<protein>
    <submittedName>
        <fullName evidence="4">Guanine-specific ribonuclease N1 and T1</fullName>
    </submittedName>
</protein>
<name>A0A849AI33_9MICO</name>
<feature type="compositionally biased region" description="Low complexity" evidence="3">
    <location>
        <begin position="36"/>
        <end position="46"/>
    </location>
</feature>
<dbReference type="GO" id="GO:0016787">
    <property type="term" value="F:hydrolase activity"/>
    <property type="evidence" value="ECO:0007669"/>
    <property type="project" value="UniProtKB-KW"/>
</dbReference>
<accession>A0A849AI33</accession>
<organism evidence="4 5">
    <name type="scientific">Flexivirga aerilata</name>
    <dbReference type="NCBI Taxonomy" id="1656889"/>
    <lineage>
        <taxon>Bacteria</taxon>
        <taxon>Bacillati</taxon>
        <taxon>Actinomycetota</taxon>
        <taxon>Actinomycetes</taxon>
        <taxon>Micrococcales</taxon>
        <taxon>Dermacoccaceae</taxon>
        <taxon>Flexivirga</taxon>
    </lineage>
</organism>
<dbReference type="GO" id="GO:0003723">
    <property type="term" value="F:RNA binding"/>
    <property type="evidence" value="ECO:0007669"/>
    <property type="project" value="InterPro"/>
</dbReference>
<feature type="region of interest" description="Disordered" evidence="3">
    <location>
        <begin position="36"/>
        <end position="67"/>
    </location>
</feature>
<evidence type="ECO:0000256" key="1">
    <source>
        <dbReference type="ARBA" id="ARBA00022722"/>
    </source>
</evidence>
<comment type="caution">
    <text evidence="4">The sequence shown here is derived from an EMBL/GenBank/DDBJ whole genome shotgun (WGS) entry which is preliminary data.</text>
</comment>
<keyword evidence="5" id="KW-1185">Reference proteome</keyword>
<evidence type="ECO:0000256" key="3">
    <source>
        <dbReference type="SAM" id="MobiDB-lite"/>
    </source>
</evidence>
<dbReference type="EMBL" id="JABENB010000002">
    <property type="protein sequence ID" value="NNG40105.1"/>
    <property type="molecule type" value="Genomic_DNA"/>
</dbReference>
<dbReference type="Proteomes" id="UP000557772">
    <property type="component" value="Unassembled WGS sequence"/>
</dbReference>
<dbReference type="Pfam" id="PF00545">
    <property type="entry name" value="Ribonuclease"/>
    <property type="match status" value="1"/>
</dbReference>
<dbReference type="InterPro" id="IPR000026">
    <property type="entry name" value="N1-like"/>
</dbReference>
<keyword evidence="2" id="KW-0378">Hydrolase</keyword>
<sequence length="151" mass="16320">MFQRAKQIRDGFIPAVFGLLVLITLLCVLAGCFGSTSGSDASSSHGTLPATASDSGRRDGLPTVRAGDLPREARATMALIAQGGPYPYGQDGAVFGNRERILPREPSGYYREYTVVTPGSKDRGARRIIAGKDGTLYYTSDHYDSFRRIVQ</sequence>
<dbReference type="AlphaFoldDB" id="A0A849AI33"/>
<proteinExistence type="predicted"/>
<evidence type="ECO:0000313" key="4">
    <source>
        <dbReference type="EMBL" id="NNG40105.1"/>
    </source>
</evidence>
<reference evidence="4 5" key="1">
    <citation type="submission" date="2020-05" db="EMBL/GenBank/DDBJ databases">
        <title>Flexivirga sp. ID2601S isolated from air conditioner.</title>
        <authorList>
            <person name="Kim D.H."/>
        </authorList>
    </citation>
    <scope>NUCLEOTIDE SEQUENCE [LARGE SCALE GENOMIC DNA]</scope>
    <source>
        <strain evidence="4 5">ID2601S</strain>
    </source>
</reference>
<dbReference type="InterPro" id="IPR016191">
    <property type="entry name" value="Ribonuclease/ribotoxin"/>
</dbReference>
<evidence type="ECO:0000313" key="5">
    <source>
        <dbReference type="Proteomes" id="UP000557772"/>
    </source>
</evidence>